<dbReference type="InterPro" id="IPR002081">
    <property type="entry name" value="Cryptochrome/DNA_photolyase_1"/>
</dbReference>
<protein>
    <submittedName>
        <fullName evidence="9">Deoxyribodipyrimidine photolyase</fullName>
    </submittedName>
</protein>
<dbReference type="InterPro" id="IPR005101">
    <property type="entry name" value="Cryptochr/Photolyase_FAD-bd"/>
</dbReference>
<dbReference type="Gene3D" id="1.25.40.80">
    <property type="match status" value="1"/>
</dbReference>
<keyword evidence="9" id="KW-0456">Lyase</keyword>
<feature type="domain" description="Photolyase/cryptochrome alpha/beta" evidence="8">
    <location>
        <begin position="2"/>
        <end position="132"/>
    </location>
</feature>
<dbReference type="Gene3D" id="1.10.579.10">
    <property type="entry name" value="DNA Cyclobutane Dipyrimidine Photolyase, subunit A, domain 3"/>
    <property type="match status" value="1"/>
</dbReference>
<feature type="binding site" evidence="5">
    <location>
        <begin position="351"/>
        <end position="353"/>
    </location>
    <ligand>
        <name>FAD</name>
        <dbReference type="ChEBI" id="CHEBI:57692"/>
    </ligand>
</feature>
<name>A0A246BBB0_9FLAO</name>
<dbReference type="PROSITE" id="PS51645">
    <property type="entry name" value="PHR_CRY_ALPHA_BETA"/>
    <property type="match status" value="1"/>
</dbReference>
<comment type="similarity">
    <text evidence="7">Belongs to the DNA photolyase family.</text>
</comment>
<dbReference type="InterPro" id="IPR006050">
    <property type="entry name" value="DNA_photolyase_N"/>
</dbReference>
<comment type="caution">
    <text evidence="9">The sequence shown here is derived from an EMBL/GenBank/DDBJ whole genome shotgun (WGS) entry which is preliminary data.</text>
</comment>
<evidence type="ECO:0000313" key="10">
    <source>
        <dbReference type="Proteomes" id="UP000197587"/>
    </source>
</evidence>
<dbReference type="InterPro" id="IPR036155">
    <property type="entry name" value="Crypto/Photolyase_N_sf"/>
</dbReference>
<feature type="binding site" evidence="5">
    <location>
        <position position="211"/>
    </location>
    <ligand>
        <name>FAD</name>
        <dbReference type="ChEBI" id="CHEBI:57692"/>
    </ligand>
</feature>
<sequence length="431" mass="51294">MKINIFWFRRDLRLDDNHGLYQALSQDLKVVPIFIFDQQILTQLSDKKDKRVQFIYEAIERLNRKLAKVASGVDIYYGNPKEVFEKIIKKYDVHSVFTNEDYEPYALRRDDEIRKFLQSKSIEFKTFKDQVIFAPQEVLKKDGQPFQVYSPYAKQWESQLPEHLEEYKSEDLLDHFFQFTPNHLTLKDIGFENAGEIFQKPSLSEDLLKQYGAKRNFPAADATSKVSVHLRFGTVGIRKLVNYARKNSNKFLRELIWREFFMMLLYHFPHTVTKSFKPKYDQVKWEFDEDKFKKWCEGKTGFPLVDAGMRELNETGFMHNRVRMLVASFLIKDLHIDWKIGEAYFANKLLDYDQAQNIGNWQWVAGSGADGSPYFRVFNPYLQQEKFDKNFTYIKKWIPEFGTADYPKEMVNHDEERKKAIEYYKDALNSD</sequence>
<evidence type="ECO:0000313" key="9">
    <source>
        <dbReference type="EMBL" id="OWK98973.1"/>
    </source>
</evidence>
<dbReference type="SUPFAM" id="SSF52425">
    <property type="entry name" value="Cryptochrome/photolyase, N-terminal domain"/>
    <property type="match status" value="1"/>
</dbReference>
<dbReference type="RefSeq" id="WP_088263623.1">
    <property type="nucleotide sequence ID" value="NZ_JASZ02000004.1"/>
</dbReference>
<dbReference type="InterPro" id="IPR018394">
    <property type="entry name" value="DNA_photolyase_1_CS_C"/>
</dbReference>
<comment type="cofactor">
    <cofactor evidence="5">
        <name>FAD</name>
        <dbReference type="ChEBI" id="CHEBI:57692"/>
    </cofactor>
    <text evidence="5">Binds 1 FAD per subunit.</text>
</comment>
<organism evidence="9 10">
    <name type="scientific">Kaistella haifensis DSM 19056</name>
    <dbReference type="NCBI Taxonomy" id="1450526"/>
    <lineage>
        <taxon>Bacteria</taxon>
        <taxon>Pseudomonadati</taxon>
        <taxon>Bacteroidota</taxon>
        <taxon>Flavobacteriia</taxon>
        <taxon>Flavobacteriales</taxon>
        <taxon>Weeksellaceae</taxon>
        <taxon>Chryseobacterium group</taxon>
        <taxon>Kaistella</taxon>
    </lineage>
</organism>
<feature type="binding site" evidence="5">
    <location>
        <begin position="223"/>
        <end position="227"/>
    </location>
    <ligand>
        <name>FAD</name>
        <dbReference type="ChEBI" id="CHEBI:57692"/>
    </ligand>
</feature>
<dbReference type="InterPro" id="IPR036134">
    <property type="entry name" value="Crypto/Photolyase_FAD-like_sf"/>
</dbReference>
<dbReference type="GO" id="GO:0071949">
    <property type="term" value="F:FAD binding"/>
    <property type="evidence" value="ECO:0007669"/>
    <property type="project" value="TreeGrafter"/>
</dbReference>
<dbReference type="InterPro" id="IPR014729">
    <property type="entry name" value="Rossmann-like_a/b/a_fold"/>
</dbReference>
<dbReference type="AlphaFoldDB" id="A0A246BBB0"/>
<dbReference type="PANTHER" id="PTHR11455">
    <property type="entry name" value="CRYPTOCHROME"/>
    <property type="match status" value="1"/>
</dbReference>
<dbReference type="PROSITE" id="PS00394">
    <property type="entry name" value="DNA_PHOTOLYASES_1_1"/>
    <property type="match status" value="1"/>
</dbReference>
<dbReference type="PROSITE" id="PS00691">
    <property type="entry name" value="DNA_PHOTOLYASES_1_2"/>
    <property type="match status" value="1"/>
</dbReference>
<dbReference type="GO" id="GO:0003904">
    <property type="term" value="F:deoxyribodipyrimidine photo-lyase activity"/>
    <property type="evidence" value="ECO:0007669"/>
    <property type="project" value="TreeGrafter"/>
</dbReference>
<dbReference type="PANTHER" id="PTHR11455:SF9">
    <property type="entry name" value="CRYPTOCHROME CIRCADIAN CLOCK 5 ISOFORM X1"/>
    <property type="match status" value="1"/>
</dbReference>
<evidence type="ECO:0000256" key="4">
    <source>
        <dbReference type="ARBA" id="ARBA00022991"/>
    </source>
</evidence>
<dbReference type="GO" id="GO:0006139">
    <property type="term" value="P:nucleobase-containing compound metabolic process"/>
    <property type="evidence" value="ECO:0007669"/>
    <property type="project" value="UniProtKB-ARBA"/>
</dbReference>
<dbReference type="Gene3D" id="3.40.50.620">
    <property type="entry name" value="HUPs"/>
    <property type="match status" value="1"/>
</dbReference>
<evidence type="ECO:0000256" key="6">
    <source>
        <dbReference type="PIRSR" id="PIRSR602081-2"/>
    </source>
</evidence>
<feature type="site" description="Electron transfer via tryptophanyl radical" evidence="6">
    <location>
        <position position="285"/>
    </location>
</feature>
<evidence type="ECO:0000256" key="2">
    <source>
        <dbReference type="ARBA" id="ARBA00022630"/>
    </source>
</evidence>
<comment type="cofactor">
    <cofactor evidence="1">
        <name>(6R)-5,10-methylene-5,6,7,8-tetrahydrofolate</name>
        <dbReference type="ChEBI" id="CHEBI:15636"/>
    </cofactor>
</comment>
<reference evidence="9 10" key="1">
    <citation type="submission" date="2014-01" db="EMBL/GenBank/DDBJ databases">
        <authorList>
            <consortium name="Genome Consortium for Active Teaching"/>
            <person name="Sontag T.C."/>
            <person name="Newman J.D."/>
        </authorList>
    </citation>
    <scope>NUCLEOTIDE SEQUENCE [LARGE SCALE GENOMIC DNA]</scope>
    <source>
        <strain evidence="9 10">DSM 19056</strain>
    </source>
</reference>
<evidence type="ECO:0000256" key="1">
    <source>
        <dbReference type="ARBA" id="ARBA00001932"/>
    </source>
</evidence>
<dbReference type="Proteomes" id="UP000197587">
    <property type="component" value="Unassembled WGS sequence"/>
</dbReference>
<accession>A0A246BBB0</accession>
<dbReference type="SUPFAM" id="SSF48173">
    <property type="entry name" value="Cryptochrome/photolyase FAD-binding domain"/>
    <property type="match status" value="1"/>
</dbReference>
<dbReference type="Pfam" id="PF00875">
    <property type="entry name" value="DNA_photolyase"/>
    <property type="match status" value="1"/>
</dbReference>
<gene>
    <name evidence="9" type="ORF">AP75_03745</name>
</gene>
<dbReference type="GO" id="GO:0009416">
    <property type="term" value="P:response to light stimulus"/>
    <property type="evidence" value="ECO:0007669"/>
    <property type="project" value="TreeGrafter"/>
</dbReference>
<dbReference type="GO" id="GO:0006950">
    <property type="term" value="P:response to stress"/>
    <property type="evidence" value="ECO:0007669"/>
    <property type="project" value="UniProtKB-ARBA"/>
</dbReference>
<reference evidence="9 10" key="2">
    <citation type="submission" date="2017-05" db="EMBL/GenBank/DDBJ databases">
        <title>Genome of Chryseobacterium haifense.</title>
        <authorList>
            <person name="Newman J.D."/>
        </authorList>
    </citation>
    <scope>NUCLEOTIDE SEQUENCE [LARGE SCALE GENOMIC DNA]</scope>
    <source>
        <strain evidence="9 10">DSM 19056</strain>
    </source>
</reference>
<feature type="site" description="Electron transfer via tryptophanyl radical" evidence="6">
    <location>
        <position position="338"/>
    </location>
</feature>
<keyword evidence="10" id="KW-1185">Reference proteome</keyword>
<proteinExistence type="inferred from homology"/>
<evidence type="ECO:0000259" key="8">
    <source>
        <dbReference type="PROSITE" id="PS51645"/>
    </source>
</evidence>
<keyword evidence="4 7" id="KW-0157">Chromophore</keyword>
<dbReference type="PRINTS" id="PR00147">
    <property type="entry name" value="DNAPHOTLYASE"/>
</dbReference>
<feature type="site" description="Electron transfer via tryptophanyl radical" evidence="6">
    <location>
        <position position="361"/>
    </location>
</feature>
<evidence type="ECO:0000256" key="7">
    <source>
        <dbReference type="RuleBase" id="RU004182"/>
    </source>
</evidence>
<evidence type="ECO:0000256" key="3">
    <source>
        <dbReference type="ARBA" id="ARBA00022827"/>
    </source>
</evidence>
<evidence type="ECO:0000256" key="5">
    <source>
        <dbReference type="PIRSR" id="PIRSR602081-1"/>
    </source>
</evidence>
<dbReference type="Pfam" id="PF03441">
    <property type="entry name" value="FAD_binding_7"/>
    <property type="match status" value="1"/>
</dbReference>
<dbReference type="GO" id="GO:0003677">
    <property type="term" value="F:DNA binding"/>
    <property type="evidence" value="ECO:0007669"/>
    <property type="project" value="TreeGrafter"/>
</dbReference>
<feature type="binding site" evidence="5">
    <location>
        <position position="251"/>
    </location>
    <ligand>
        <name>FAD</name>
        <dbReference type="ChEBI" id="CHEBI:57692"/>
    </ligand>
</feature>
<keyword evidence="2 5" id="KW-0285">Flavoprotein</keyword>
<keyword evidence="3 5" id="KW-0274">FAD</keyword>
<dbReference type="EMBL" id="JASZ02000004">
    <property type="protein sequence ID" value="OWK98973.1"/>
    <property type="molecule type" value="Genomic_DNA"/>
</dbReference>
<feature type="binding site" evidence="5">
    <location>
        <begin position="254"/>
        <end position="261"/>
    </location>
    <ligand>
        <name>FAD</name>
        <dbReference type="ChEBI" id="CHEBI:57692"/>
    </ligand>
</feature>